<name>S7V807_9BACT</name>
<keyword evidence="1" id="KW-1133">Transmembrane helix</keyword>
<dbReference type="OrthoDB" id="9845472at2"/>
<proteinExistence type="predicted"/>
<dbReference type="Proteomes" id="UP000014974">
    <property type="component" value="Unassembled WGS sequence"/>
</dbReference>
<reference evidence="2 3" key="1">
    <citation type="journal article" date="2013" name="Genome Announc.">
        <title>Draft Genome Sequence of Cyclobacterium qasimii Strain M12-11BT, Isolated from Arctic Marine Sediment.</title>
        <authorList>
            <person name="Shivaji S."/>
            <person name="Ara S."/>
            <person name="Singh A."/>
            <person name="Kumar Pinnaka A."/>
        </authorList>
    </citation>
    <scope>NUCLEOTIDE SEQUENCE [LARGE SCALE GENOMIC DNA]</scope>
    <source>
        <strain evidence="2 3">M12-11B</strain>
    </source>
</reference>
<accession>S7V807</accession>
<gene>
    <name evidence="2" type="ORF">ADICYQ_5332</name>
</gene>
<evidence type="ECO:0000313" key="3">
    <source>
        <dbReference type="Proteomes" id="UP000014974"/>
    </source>
</evidence>
<evidence type="ECO:0000313" key="2">
    <source>
        <dbReference type="EMBL" id="EPR65697.1"/>
    </source>
</evidence>
<keyword evidence="1" id="KW-0472">Membrane</keyword>
<dbReference type="RefSeq" id="WP_020893811.1">
    <property type="nucleotide sequence ID" value="NZ_ATNM01000188.1"/>
</dbReference>
<comment type="caution">
    <text evidence="2">The sequence shown here is derived from an EMBL/GenBank/DDBJ whole genome shotgun (WGS) entry which is preliminary data.</text>
</comment>
<keyword evidence="1" id="KW-0812">Transmembrane</keyword>
<organism evidence="2 3">
    <name type="scientific">Cyclobacterium qasimii M12-11B</name>
    <dbReference type="NCBI Taxonomy" id="641524"/>
    <lineage>
        <taxon>Bacteria</taxon>
        <taxon>Pseudomonadati</taxon>
        <taxon>Bacteroidota</taxon>
        <taxon>Cytophagia</taxon>
        <taxon>Cytophagales</taxon>
        <taxon>Cyclobacteriaceae</taxon>
        <taxon>Cyclobacterium</taxon>
    </lineage>
</organism>
<protein>
    <submittedName>
        <fullName evidence="2">Uncharacterized protein</fullName>
    </submittedName>
</protein>
<feature type="transmembrane region" description="Helical" evidence="1">
    <location>
        <begin position="61"/>
        <end position="82"/>
    </location>
</feature>
<evidence type="ECO:0000256" key="1">
    <source>
        <dbReference type="SAM" id="Phobius"/>
    </source>
</evidence>
<sequence length="184" mass="21413">MTTKRQIILTTITTVFLLTVLFTDISLVGYWTDIVFSILIVSISLKVVFKSKTEKTWLTWTLRSMAILTSIVVYGLLGLNLINPFAWDTFKMRSFYYQSVDGRLFNAYFKPVGAYSGGEGNFWITETYKYFPIIEEEKYYEHAILWDFRDSEFDGQAVNQEEIVKAYVRDEILEKENNIPPTSA</sequence>
<dbReference type="AlphaFoldDB" id="S7V807"/>
<dbReference type="EMBL" id="ATNM01000188">
    <property type="protein sequence ID" value="EPR65697.1"/>
    <property type="molecule type" value="Genomic_DNA"/>
</dbReference>
<feature type="transmembrane region" description="Helical" evidence="1">
    <location>
        <begin position="7"/>
        <end position="23"/>
    </location>
</feature>